<evidence type="ECO:0000256" key="9">
    <source>
        <dbReference type="PROSITE-ProRule" id="PRU00076"/>
    </source>
</evidence>
<name>A0AAN8P6Z3_PATCE</name>
<keyword evidence="4 12" id="KW-0732">Signal</keyword>
<evidence type="ECO:0000256" key="5">
    <source>
        <dbReference type="ARBA" id="ARBA00022737"/>
    </source>
</evidence>
<feature type="transmembrane region" description="Helical" evidence="11">
    <location>
        <begin position="617"/>
        <end position="641"/>
    </location>
</feature>
<keyword evidence="3 9" id="KW-0245">EGF-like domain</keyword>
<comment type="caution">
    <text evidence="15">The sequence shown here is derived from an EMBL/GenBank/DDBJ whole genome shotgun (WGS) entry which is preliminary data.</text>
</comment>
<feature type="region of interest" description="Disordered" evidence="10">
    <location>
        <begin position="187"/>
        <end position="206"/>
    </location>
</feature>
<keyword evidence="2" id="KW-1003">Cell membrane</keyword>
<evidence type="ECO:0000256" key="2">
    <source>
        <dbReference type="ARBA" id="ARBA00022475"/>
    </source>
</evidence>
<dbReference type="Gene3D" id="2.10.25.10">
    <property type="entry name" value="Laminin"/>
    <property type="match status" value="2"/>
</dbReference>
<comment type="subcellular location">
    <subcellularLocation>
        <location evidence="1">Cell membrane</location>
    </subcellularLocation>
</comment>
<keyword evidence="5" id="KW-0677">Repeat</keyword>
<evidence type="ECO:0000256" key="7">
    <source>
        <dbReference type="ARBA" id="ARBA00023157"/>
    </source>
</evidence>
<evidence type="ECO:0000256" key="8">
    <source>
        <dbReference type="ARBA" id="ARBA00023180"/>
    </source>
</evidence>
<keyword evidence="7 9" id="KW-1015">Disulfide bond</keyword>
<dbReference type="GO" id="GO:0005886">
    <property type="term" value="C:plasma membrane"/>
    <property type="evidence" value="ECO:0007669"/>
    <property type="project" value="UniProtKB-SubCell"/>
</dbReference>
<keyword evidence="6 11" id="KW-0472">Membrane</keyword>
<proteinExistence type="predicted"/>
<reference evidence="15 16" key="1">
    <citation type="submission" date="2024-01" db="EMBL/GenBank/DDBJ databases">
        <title>The genome of the rayed Mediterranean limpet Patella caerulea (Linnaeus, 1758).</title>
        <authorList>
            <person name="Anh-Thu Weber A."/>
            <person name="Halstead-Nussloch G."/>
        </authorList>
    </citation>
    <scope>NUCLEOTIDE SEQUENCE [LARGE SCALE GENOMIC DNA]</scope>
    <source>
        <strain evidence="15">AATW-2023a</strain>
        <tissue evidence="15">Whole specimen</tissue>
    </source>
</reference>
<feature type="domain" description="EGF-like" evidence="14">
    <location>
        <begin position="574"/>
        <end position="611"/>
    </location>
</feature>
<keyword evidence="8" id="KW-0325">Glycoprotein</keyword>
<feature type="domain" description="SEA" evidence="13">
    <location>
        <begin position="405"/>
        <end position="513"/>
    </location>
</feature>
<dbReference type="InterPro" id="IPR000082">
    <property type="entry name" value="SEA_dom"/>
</dbReference>
<sequence>MSIYGLSAYSVTVLLLQCMALGAVSKIKTPPVNATMMTTKQLSAFSTDVTGLIQWNTKRVLADVTIPTVDKLKKNTPALSSAKKLNVKNTTKSVPSTTLFKTTIKKATTSFTSPTRVTKITPTITKIQIKTSTTSTKPNSYTTTPINTTPTLKTLQTSNIRKKATIQTTPTTQTTSTTQTIKNTQTIPTTLNTPTTTSTKTTQTKLTRPTILESKTAKLVTSKMKTKVIPIESGGTITTIKSVIVKRVPLSPAQVASRTSNRAPKRRREKARVRYISDFKLHTEGFTTEIISHSVSMARAEKKQTEVVREETIADEPALTGNVAAGSDFIASAQNEDVAKPRNGNSGAVDMTAFLPDDQQLNLTRCEPGFNDECDVNNYERCSTKGRCICLQGYLPDRQTGTCVAAQFFRGEITFANKFSESLNDTNSDEYVKFNSEIRQVLYSAFSNQRLKGILDVYIISFDPDSNKAVFEVALDKNSSPRREKLQTMYNRGLTAVAYVDTDRLVKLTGTGLILGKNASMSQYLQLLTEYSHCVDANHNYCDMNARCTHRMRTFSCRCQDGFDDISPDVFKTPGEVCRFACKCKNNGTCEVVEGAETCSCPNWFIGSNCEINGKELLIICASVLGGLLILTVLMCFICICTMRKRSRSSRSSAIGMGSNLDTSVVKLPRVWMDGSRPYEVPPRDTRRWSYVSEPIRYIDEYMMDDYVHAETLPLPRHQDGNKKRYYNAYQNSGYNGYSSSTLSVARPKYRH</sequence>
<dbReference type="PANTHER" id="PTHR24037:SF11">
    <property type="entry name" value="MUCIN-2-LIKE"/>
    <property type="match status" value="1"/>
</dbReference>
<keyword evidence="11" id="KW-0812">Transmembrane</keyword>
<dbReference type="PANTHER" id="PTHR24037">
    <property type="entry name" value="HEART DEVELOPMENT PROTEIN WITH EGF-LIKE DOMAINS 1"/>
    <property type="match status" value="1"/>
</dbReference>
<feature type="chain" id="PRO_5042949813" evidence="12">
    <location>
        <begin position="35"/>
        <end position="752"/>
    </location>
</feature>
<evidence type="ECO:0000256" key="10">
    <source>
        <dbReference type="SAM" id="MobiDB-lite"/>
    </source>
</evidence>
<evidence type="ECO:0000256" key="4">
    <source>
        <dbReference type="ARBA" id="ARBA00022729"/>
    </source>
</evidence>
<evidence type="ECO:0000256" key="1">
    <source>
        <dbReference type="ARBA" id="ARBA00004236"/>
    </source>
</evidence>
<protein>
    <submittedName>
        <fullName evidence="15">Uncharacterized protein</fullName>
    </submittedName>
</protein>
<evidence type="ECO:0000313" key="15">
    <source>
        <dbReference type="EMBL" id="KAK6171897.1"/>
    </source>
</evidence>
<evidence type="ECO:0000256" key="11">
    <source>
        <dbReference type="SAM" id="Phobius"/>
    </source>
</evidence>
<feature type="disulfide bond" evidence="9">
    <location>
        <begin position="601"/>
        <end position="610"/>
    </location>
</feature>
<evidence type="ECO:0000256" key="3">
    <source>
        <dbReference type="ARBA" id="ARBA00022536"/>
    </source>
</evidence>
<evidence type="ECO:0000259" key="14">
    <source>
        <dbReference type="PROSITE" id="PS50026"/>
    </source>
</evidence>
<feature type="signal peptide" evidence="12">
    <location>
        <begin position="1"/>
        <end position="34"/>
    </location>
</feature>
<gene>
    <name evidence="15" type="ORF">SNE40_018320</name>
</gene>
<accession>A0AAN8P6Z3</accession>
<dbReference type="SMART" id="SM00181">
    <property type="entry name" value="EGF"/>
    <property type="match status" value="3"/>
</dbReference>
<keyword evidence="11" id="KW-1133">Transmembrane helix</keyword>
<keyword evidence="16" id="KW-1185">Reference proteome</keyword>
<feature type="domain" description="EGF-like" evidence="14">
    <location>
        <begin position="530"/>
        <end position="569"/>
    </location>
</feature>
<dbReference type="PROSITE" id="PS50024">
    <property type="entry name" value="SEA"/>
    <property type="match status" value="1"/>
</dbReference>
<evidence type="ECO:0000256" key="12">
    <source>
        <dbReference type="SAM" id="SignalP"/>
    </source>
</evidence>
<organism evidence="15 16">
    <name type="scientific">Patella caerulea</name>
    <name type="common">Rayed Mediterranean limpet</name>
    <dbReference type="NCBI Taxonomy" id="87958"/>
    <lineage>
        <taxon>Eukaryota</taxon>
        <taxon>Metazoa</taxon>
        <taxon>Spiralia</taxon>
        <taxon>Lophotrochozoa</taxon>
        <taxon>Mollusca</taxon>
        <taxon>Gastropoda</taxon>
        <taxon>Patellogastropoda</taxon>
        <taxon>Patelloidea</taxon>
        <taxon>Patellidae</taxon>
        <taxon>Patella</taxon>
    </lineage>
</organism>
<dbReference type="EMBL" id="JAZGQO010000013">
    <property type="protein sequence ID" value="KAK6171897.1"/>
    <property type="molecule type" value="Genomic_DNA"/>
</dbReference>
<evidence type="ECO:0000313" key="16">
    <source>
        <dbReference type="Proteomes" id="UP001347796"/>
    </source>
</evidence>
<dbReference type="CDD" id="cd00053">
    <property type="entry name" value="EGF"/>
    <property type="match status" value="2"/>
</dbReference>
<dbReference type="InterPro" id="IPR000742">
    <property type="entry name" value="EGF"/>
</dbReference>
<dbReference type="PROSITE" id="PS00022">
    <property type="entry name" value="EGF_1"/>
    <property type="match status" value="1"/>
</dbReference>
<comment type="caution">
    <text evidence="9">Lacks conserved residue(s) required for the propagation of feature annotation.</text>
</comment>
<dbReference type="PROSITE" id="PS50026">
    <property type="entry name" value="EGF_3"/>
    <property type="match status" value="2"/>
</dbReference>
<dbReference type="Proteomes" id="UP001347796">
    <property type="component" value="Unassembled WGS sequence"/>
</dbReference>
<evidence type="ECO:0000259" key="13">
    <source>
        <dbReference type="PROSITE" id="PS50024"/>
    </source>
</evidence>
<evidence type="ECO:0000256" key="6">
    <source>
        <dbReference type="ARBA" id="ARBA00023136"/>
    </source>
</evidence>
<dbReference type="AlphaFoldDB" id="A0AAN8P6Z3"/>